<organism evidence="2 3">
    <name type="scientific">Setomelanomma holmii</name>
    <dbReference type="NCBI Taxonomy" id="210430"/>
    <lineage>
        <taxon>Eukaryota</taxon>
        <taxon>Fungi</taxon>
        <taxon>Dikarya</taxon>
        <taxon>Ascomycota</taxon>
        <taxon>Pezizomycotina</taxon>
        <taxon>Dothideomycetes</taxon>
        <taxon>Pleosporomycetidae</taxon>
        <taxon>Pleosporales</taxon>
        <taxon>Pleosporineae</taxon>
        <taxon>Phaeosphaeriaceae</taxon>
        <taxon>Setomelanomma</taxon>
    </lineage>
</organism>
<name>A0A9P4LQJ6_9PLEO</name>
<dbReference type="EMBL" id="ML978177">
    <property type="protein sequence ID" value="KAF2031874.1"/>
    <property type="molecule type" value="Genomic_DNA"/>
</dbReference>
<reference evidence="2" key="1">
    <citation type="journal article" date="2020" name="Stud. Mycol.">
        <title>101 Dothideomycetes genomes: a test case for predicting lifestyles and emergence of pathogens.</title>
        <authorList>
            <person name="Haridas S."/>
            <person name="Albert R."/>
            <person name="Binder M."/>
            <person name="Bloem J."/>
            <person name="Labutti K."/>
            <person name="Salamov A."/>
            <person name="Andreopoulos B."/>
            <person name="Baker S."/>
            <person name="Barry K."/>
            <person name="Bills G."/>
            <person name="Bluhm B."/>
            <person name="Cannon C."/>
            <person name="Castanera R."/>
            <person name="Culley D."/>
            <person name="Daum C."/>
            <person name="Ezra D."/>
            <person name="Gonzalez J."/>
            <person name="Henrissat B."/>
            <person name="Kuo A."/>
            <person name="Liang C."/>
            <person name="Lipzen A."/>
            <person name="Lutzoni F."/>
            <person name="Magnuson J."/>
            <person name="Mondo S."/>
            <person name="Nolan M."/>
            <person name="Ohm R."/>
            <person name="Pangilinan J."/>
            <person name="Park H.-J."/>
            <person name="Ramirez L."/>
            <person name="Alfaro M."/>
            <person name="Sun H."/>
            <person name="Tritt A."/>
            <person name="Yoshinaga Y."/>
            <person name="Zwiers L.-H."/>
            <person name="Turgeon B."/>
            <person name="Goodwin S."/>
            <person name="Spatafora J."/>
            <person name="Crous P."/>
            <person name="Grigoriev I."/>
        </authorList>
    </citation>
    <scope>NUCLEOTIDE SEQUENCE</scope>
    <source>
        <strain evidence="2">CBS 110217</strain>
    </source>
</reference>
<sequence>MPSKGSYSSFQKSVVTGAPRCHASPARHQQDEPLSGAAYAIRTLKGLGPQKPGLASATPVEKFSKCVVPAPAVAPQRPAWKFPNVRGGLSGLCFIVTFTQLSSWQHRWKRQAQARAAALEAKQKEAPKRQSNSPSREGSTPEGVGSAVRLSRCEPEVEERVVRWLEQLSRQGSTPVGDGSAAQLPAELNSVGAHAIPTRLPGPKLRITRTFKPRSYRRAQEERTRIRSALKRPGVPTKQPKKFVRFSETITTHTLETVESIHDDLYGSFDRFAPRPVAWKTGTLNAPVLQDPDGGHATIWKSVRENGEVITGFRSAQHRARVYQVQAFYRAQAQEVLHSVTDSHYVEVKQTIRGFYGQRFQSKTETMWSGVLLDEPDAQDALPSYAFGSCTLHTDGDWRYRSEHYQSHDGRSNDLPGRYQCSRRGGCVRFSYGQTCGCEGKWFVRFGTPYNLRIWQTSVVPHFPDACEAKVSRGLAVGSGGDGLTVASLASSVTEPTKVTERIVAPSHPRPSVSCRRKTVYPVVTSRPKTYTSIRRSPSPMGVTLTSSSSDSSTSSHGQAFYDALVQRIQQRIHQQFFGNRTR</sequence>
<evidence type="ECO:0000313" key="3">
    <source>
        <dbReference type="Proteomes" id="UP000799777"/>
    </source>
</evidence>
<proteinExistence type="predicted"/>
<dbReference type="OrthoDB" id="3800554at2759"/>
<dbReference type="Proteomes" id="UP000799777">
    <property type="component" value="Unassembled WGS sequence"/>
</dbReference>
<comment type="caution">
    <text evidence="2">The sequence shown here is derived from an EMBL/GenBank/DDBJ whole genome shotgun (WGS) entry which is preliminary data.</text>
</comment>
<dbReference type="AlphaFoldDB" id="A0A9P4LQJ6"/>
<evidence type="ECO:0000256" key="1">
    <source>
        <dbReference type="SAM" id="MobiDB-lite"/>
    </source>
</evidence>
<gene>
    <name evidence="2" type="ORF">EK21DRAFT_87695</name>
</gene>
<evidence type="ECO:0000313" key="2">
    <source>
        <dbReference type="EMBL" id="KAF2031874.1"/>
    </source>
</evidence>
<feature type="compositionally biased region" description="Low complexity" evidence="1">
    <location>
        <begin position="546"/>
        <end position="556"/>
    </location>
</feature>
<feature type="compositionally biased region" description="Polar residues" evidence="1">
    <location>
        <begin position="129"/>
        <end position="138"/>
    </location>
</feature>
<feature type="region of interest" description="Disordered" evidence="1">
    <location>
        <begin position="531"/>
        <end position="557"/>
    </location>
</feature>
<keyword evidence="3" id="KW-1185">Reference proteome</keyword>
<protein>
    <submittedName>
        <fullName evidence="2">Uncharacterized protein</fullName>
    </submittedName>
</protein>
<feature type="region of interest" description="Disordered" evidence="1">
    <location>
        <begin position="115"/>
        <end position="151"/>
    </location>
</feature>
<accession>A0A9P4LQJ6</accession>